<feature type="binding site" evidence="10">
    <location>
        <position position="16"/>
    </location>
    <ligand>
        <name>Mg(2+)</name>
        <dbReference type="ChEBI" id="CHEBI:18420"/>
    </ligand>
</feature>
<dbReference type="UniPathway" id="UPA00315">
    <property type="reaction ID" value="UER00080"/>
</dbReference>
<dbReference type="SUPFAM" id="SSF55973">
    <property type="entry name" value="S-adenosylmethionine synthetase"/>
    <property type="match status" value="3"/>
</dbReference>
<evidence type="ECO:0000256" key="9">
    <source>
        <dbReference type="ARBA" id="ARBA00022958"/>
    </source>
</evidence>
<comment type="caution">
    <text evidence="10">Lacks conserved residue(s) required for the propagation of feature annotation.</text>
</comment>
<feature type="binding site" evidence="10">
    <location>
        <position position="42"/>
    </location>
    <ligand>
        <name>K(+)</name>
        <dbReference type="ChEBI" id="CHEBI:29103"/>
    </ligand>
</feature>
<keyword evidence="5 10" id="KW-0479">Metal-binding</keyword>
<dbReference type="InterPro" id="IPR022636">
    <property type="entry name" value="S-AdoMet_synthetase_sfam"/>
</dbReference>
<accession>A0A0A8RVW8</accession>
<comment type="cofactor">
    <cofactor evidence="10">
        <name>K(+)</name>
        <dbReference type="ChEBI" id="CHEBI:29103"/>
    </cofactor>
    <text evidence="10">Binds 1 potassium ion per subunit.</text>
</comment>
<feature type="binding site" description="in other chain" evidence="10">
    <location>
        <position position="14"/>
    </location>
    <ligand>
        <name>ATP</name>
        <dbReference type="ChEBI" id="CHEBI:30616"/>
        <note>ligand shared between two neighboring subunits</note>
    </ligand>
</feature>
<evidence type="ECO:0000256" key="1">
    <source>
        <dbReference type="ARBA" id="ARBA00005224"/>
    </source>
</evidence>
<dbReference type="PIRSF" id="PIRSF000497">
    <property type="entry name" value="MAT"/>
    <property type="match status" value="1"/>
</dbReference>
<dbReference type="InterPro" id="IPR022631">
    <property type="entry name" value="ADOMET_SYNTHASE_CS"/>
</dbReference>
<evidence type="ECO:0000256" key="4">
    <source>
        <dbReference type="ARBA" id="ARBA00022679"/>
    </source>
</evidence>
<dbReference type="GO" id="GO:0000287">
    <property type="term" value="F:magnesium ion binding"/>
    <property type="evidence" value="ECO:0007669"/>
    <property type="project" value="UniProtKB-UniRule"/>
</dbReference>
<dbReference type="EMBL" id="LT618793">
    <property type="protein sequence ID" value="SCQ78454.1"/>
    <property type="molecule type" value="Genomic_DNA"/>
</dbReference>
<feature type="domain" description="S-adenosylmethionine synthetase N-terminal" evidence="13">
    <location>
        <begin position="4"/>
        <end position="100"/>
    </location>
</feature>
<dbReference type="PANTHER" id="PTHR11964">
    <property type="entry name" value="S-ADENOSYLMETHIONINE SYNTHETASE"/>
    <property type="match status" value="1"/>
</dbReference>
<dbReference type="GO" id="GO:0004478">
    <property type="term" value="F:methionine adenosyltransferase activity"/>
    <property type="evidence" value="ECO:0007669"/>
    <property type="project" value="UniProtKB-UniRule"/>
</dbReference>
<evidence type="ECO:0000256" key="6">
    <source>
        <dbReference type="ARBA" id="ARBA00022741"/>
    </source>
</evidence>
<feature type="binding site" evidence="10">
    <location>
        <position position="277"/>
    </location>
    <ligand>
        <name>ATP</name>
        <dbReference type="ChEBI" id="CHEBI:30616"/>
        <note>ligand shared between two neighboring subunits</note>
    </ligand>
</feature>
<keyword evidence="6 10" id="KW-0547">Nucleotide-binding</keyword>
<organism evidence="16 17">
    <name type="scientific">Propionibacterium freudenreichii</name>
    <dbReference type="NCBI Taxonomy" id="1744"/>
    <lineage>
        <taxon>Bacteria</taxon>
        <taxon>Bacillati</taxon>
        <taxon>Actinomycetota</taxon>
        <taxon>Actinomycetes</taxon>
        <taxon>Propionibacteriales</taxon>
        <taxon>Propionibacteriaceae</taxon>
        <taxon>Propionibacterium</taxon>
    </lineage>
</organism>
<evidence type="ECO:0000259" key="13">
    <source>
        <dbReference type="Pfam" id="PF00438"/>
    </source>
</evidence>
<feature type="binding site" evidence="10">
    <location>
        <position position="273"/>
    </location>
    <ligand>
        <name>ATP</name>
        <dbReference type="ChEBI" id="CHEBI:30616"/>
        <note>ligand shared between two neighboring subunits</note>
    </ligand>
</feature>
<evidence type="ECO:0000313" key="16">
    <source>
        <dbReference type="EMBL" id="SCQ78454.1"/>
    </source>
</evidence>
<dbReference type="GO" id="GO:0006730">
    <property type="term" value="P:one-carbon metabolic process"/>
    <property type="evidence" value="ECO:0007669"/>
    <property type="project" value="UniProtKB-KW"/>
</dbReference>
<dbReference type="OrthoDB" id="9801686at2"/>
<dbReference type="InterPro" id="IPR022630">
    <property type="entry name" value="S-AdoMet_synt_C"/>
</dbReference>
<dbReference type="HAMAP" id="MF_00086">
    <property type="entry name" value="S_AdoMet_synth1"/>
    <property type="match status" value="1"/>
</dbReference>
<dbReference type="Gene3D" id="3.30.300.10">
    <property type="match status" value="3"/>
</dbReference>
<evidence type="ECO:0000256" key="11">
    <source>
        <dbReference type="RuleBase" id="RU000542"/>
    </source>
</evidence>
<feature type="binding site" description="in other chain" evidence="10">
    <location>
        <position position="98"/>
    </location>
    <ligand>
        <name>L-methionine</name>
        <dbReference type="ChEBI" id="CHEBI:57844"/>
        <note>ligand shared between two neighboring subunits</note>
    </ligand>
</feature>
<dbReference type="CDD" id="cd18079">
    <property type="entry name" value="S-AdoMet_synt"/>
    <property type="match status" value="1"/>
</dbReference>
<feature type="binding site" description="in other chain" evidence="10">
    <location>
        <position position="281"/>
    </location>
    <ligand>
        <name>L-methionine</name>
        <dbReference type="ChEBI" id="CHEBI:57844"/>
        <note>ligand shared between two neighboring subunits</note>
    </ligand>
</feature>
<evidence type="ECO:0000259" key="14">
    <source>
        <dbReference type="Pfam" id="PF02772"/>
    </source>
</evidence>
<comment type="function">
    <text evidence="10">Catalyzes the formation of S-adenosylmethionine (AdoMet) from methionine and ATP. The overall synthetic reaction is composed of two sequential steps, AdoMet formation and the subsequent tripolyphosphate hydrolysis which occurs prior to release of AdoMet from the enzyme.</text>
</comment>
<dbReference type="Pfam" id="PF02772">
    <property type="entry name" value="S-AdoMet_synt_M"/>
    <property type="match status" value="1"/>
</dbReference>
<keyword evidence="7 10" id="KW-0067">ATP-binding</keyword>
<dbReference type="Proteomes" id="UP000250080">
    <property type="component" value="Chromosome I"/>
</dbReference>
<evidence type="ECO:0000256" key="10">
    <source>
        <dbReference type="HAMAP-Rule" id="MF_00086"/>
    </source>
</evidence>
<dbReference type="PROSITE" id="PS00377">
    <property type="entry name" value="ADOMET_SYNTHASE_2"/>
    <property type="match status" value="1"/>
</dbReference>
<feature type="binding site" description="in other chain" evidence="10">
    <location>
        <begin position="256"/>
        <end position="257"/>
    </location>
    <ligand>
        <name>ATP</name>
        <dbReference type="ChEBI" id="CHEBI:30616"/>
        <note>ligand shared between two neighboring subunits</note>
    </ligand>
</feature>
<reference evidence="16 17" key="1">
    <citation type="submission" date="2016-09" db="EMBL/GenBank/DDBJ databases">
        <authorList>
            <person name="Laine KS P."/>
        </authorList>
    </citation>
    <scope>NUCLEOTIDE SEQUENCE [LARGE SCALE GENOMIC DNA]</scope>
    <source>
        <strain evidence="16">PFRJS-23</strain>
    </source>
</reference>
<comment type="similarity">
    <text evidence="2 10 12">Belongs to the AdoMet synthase family.</text>
</comment>
<dbReference type="PROSITE" id="PS00376">
    <property type="entry name" value="ADOMET_SYNTHASE_1"/>
    <property type="match status" value="1"/>
</dbReference>
<feature type="binding site" evidence="10">
    <location>
        <position position="250"/>
    </location>
    <ligand>
        <name>L-methionine</name>
        <dbReference type="ChEBI" id="CHEBI:57844"/>
        <note>ligand shared between two neighboring subunits</note>
    </ligand>
</feature>
<sequence>MPRLFTSESVTEGHPDKVADAISDAVLDEMLSKDPSSHTAVEVLISNGVAVVAGEATTESYVDIADVARARMLEIGYDSFDKGLDGATCGVMVALNNQSPDIAHSVEHSWEERNNKATDDADRQGAGDQGLMFGYACRETPELMPLPIHMAHRLAQRLAEVRRTGVLGDLGPDGKTQVTIEYDGLKPVRVVNVVISTQHLEGVDLQERLTPEIRQEVIAPVMEGYDIDSREMTTLINPSGTFVIGGPMGDAGLTGRKIIVDTYGGMARHGGGAFSGKDPSKVDRSGAYASRWVAKNIVAAGLAQRCEVQVSYAIGRANPTSFYVNTFGTGAAPDDRICDAAKQVFDLRPRTIIDQLDLKRPIFSQFTNYGHFGREVADARWELTDRADALLAAMKG</sequence>
<evidence type="ECO:0000313" key="17">
    <source>
        <dbReference type="Proteomes" id="UP000250080"/>
    </source>
</evidence>
<evidence type="ECO:0000256" key="7">
    <source>
        <dbReference type="ARBA" id="ARBA00022840"/>
    </source>
</evidence>
<dbReference type="Pfam" id="PF00438">
    <property type="entry name" value="S-AdoMet_synt_N"/>
    <property type="match status" value="1"/>
</dbReference>
<dbReference type="RefSeq" id="WP_013161037.1">
    <property type="nucleotide sequence ID" value="NZ_CCYN01000033.1"/>
</dbReference>
<keyword evidence="10" id="KW-0963">Cytoplasm</keyword>
<name>A0A0A8RVW8_9ACTN</name>
<evidence type="ECO:0000256" key="3">
    <source>
        <dbReference type="ARBA" id="ARBA00022563"/>
    </source>
</evidence>
<dbReference type="EC" id="2.5.1.6" evidence="10"/>
<dbReference type="OMA" id="ASYMARY"/>
<dbReference type="FunFam" id="3.30.300.10:FF:000003">
    <property type="entry name" value="S-adenosylmethionine synthase"/>
    <property type="match status" value="1"/>
</dbReference>
<feature type="domain" description="S-adenosylmethionine synthetase central" evidence="14">
    <location>
        <begin position="124"/>
        <end position="242"/>
    </location>
</feature>
<feature type="domain" description="S-adenosylmethionine synthetase C-terminal" evidence="15">
    <location>
        <begin position="244"/>
        <end position="382"/>
    </location>
</feature>
<feature type="region of interest" description="Flexible loop" evidence="10">
    <location>
        <begin position="98"/>
        <end position="108"/>
    </location>
</feature>
<dbReference type="AlphaFoldDB" id="A0A0A8RVW8"/>
<feature type="binding site" evidence="10">
    <location>
        <position position="250"/>
    </location>
    <ligand>
        <name>ATP</name>
        <dbReference type="ChEBI" id="CHEBI:30616"/>
        <note>ligand shared between two neighboring subunits</note>
    </ligand>
</feature>
<evidence type="ECO:0000256" key="12">
    <source>
        <dbReference type="RuleBase" id="RU004462"/>
    </source>
</evidence>
<comment type="catalytic activity">
    <reaction evidence="10">
        <text>L-methionine + ATP + H2O = S-adenosyl-L-methionine + phosphate + diphosphate</text>
        <dbReference type="Rhea" id="RHEA:21080"/>
        <dbReference type="ChEBI" id="CHEBI:15377"/>
        <dbReference type="ChEBI" id="CHEBI:30616"/>
        <dbReference type="ChEBI" id="CHEBI:33019"/>
        <dbReference type="ChEBI" id="CHEBI:43474"/>
        <dbReference type="ChEBI" id="CHEBI:57844"/>
        <dbReference type="ChEBI" id="CHEBI:59789"/>
        <dbReference type="EC" id="2.5.1.6"/>
    </reaction>
</comment>
<dbReference type="InterPro" id="IPR002133">
    <property type="entry name" value="S-AdoMet_synthetase"/>
</dbReference>
<dbReference type="GO" id="GO:0006556">
    <property type="term" value="P:S-adenosylmethionine biosynthetic process"/>
    <property type="evidence" value="ECO:0007669"/>
    <property type="project" value="UniProtKB-UniRule"/>
</dbReference>
<keyword evidence="9 10" id="KW-0630">Potassium</keyword>
<gene>
    <name evidence="10" type="primary">metK</name>
    <name evidence="16" type="ORF">PFR_JS23_1097</name>
</gene>
<feature type="binding site" description="in other chain" evidence="10">
    <location>
        <begin position="173"/>
        <end position="175"/>
    </location>
    <ligand>
        <name>ATP</name>
        <dbReference type="ChEBI" id="CHEBI:30616"/>
        <note>ligand shared between two neighboring subunits</note>
    </ligand>
</feature>
<keyword evidence="3 10" id="KW-0554">One-carbon metabolism</keyword>
<proteinExistence type="inferred from homology"/>
<comment type="cofactor">
    <cofactor evidence="10">
        <name>Mg(2+)</name>
        <dbReference type="ChEBI" id="CHEBI:18420"/>
    </cofactor>
    <text evidence="10">Binds 2 divalent ions per subunit.</text>
</comment>
<feature type="binding site" description="in other chain" evidence="10">
    <location>
        <position position="55"/>
    </location>
    <ligand>
        <name>L-methionine</name>
        <dbReference type="ChEBI" id="CHEBI:57844"/>
        <note>ligand shared between two neighboring subunits</note>
    </ligand>
</feature>
<dbReference type="Pfam" id="PF02773">
    <property type="entry name" value="S-AdoMet_synt_C"/>
    <property type="match status" value="1"/>
</dbReference>
<evidence type="ECO:0000256" key="2">
    <source>
        <dbReference type="ARBA" id="ARBA00009685"/>
    </source>
</evidence>
<evidence type="ECO:0000256" key="8">
    <source>
        <dbReference type="ARBA" id="ARBA00022842"/>
    </source>
</evidence>
<dbReference type="GO" id="GO:0005524">
    <property type="term" value="F:ATP binding"/>
    <property type="evidence" value="ECO:0007669"/>
    <property type="project" value="UniProtKB-UniRule"/>
</dbReference>
<comment type="pathway">
    <text evidence="1 10">Amino-acid biosynthesis; S-adenosyl-L-methionine biosynthesis; S-adenosyl-L-methionine from L-methionine: step 1/1.</text>
</comment>
<evidence type="ECO:0000259" key="15">
    <source>
        <dbReference type="Pfam" id="PF02773"/>
    </source>
</evidence>
<dbReference type="InterPro" id="IPR022628">
    <property type="entry name" value="S-AdoMet_synt_N"/>
</dbReference>
<keyword evidence="8 10" id="KW-0460">Magnesium</keyword>
<keyword evidence="4 10" id="KW-0808">Transferase</keyword>
<dbReference type="InterPro" id="IPR022629">
    <property type="entry name" value="S-AdoMet_synt_central"/>
</dbReference>
<evidence type="ECO:0000256" key="5">
    <source>
        <dbReference type="ARBA" id="ARBA00022723"/>
    </source>
</evidence>
<protein>
    <recommendedName>
        <fullName evidence="10">S-adenosylmethionine synthase</fullName>
        <shortName evidence="10">AdoMet synthase</shortName>
        <ecNumber evidence="10">2.5.1.6</ecNumber>
    </recommendedName>
    <alternativeName>
        <fullName evidence="10">MAT</fullName>
    </alternativeName>
    <alternativeName>
        <fullName evidence="10">Methionine adenosyltransferase</fullName>
    </alternativeName>
</protein>
<dbReference type="GO" id="GO:0005737">
    <property type="term" value="C:cytoplasm"/>
    <property type="evidence" value="ECO:0007669"/>
    <property type="project" value="UniProtKB-SubCell"/>
</dbReference>
<comment type="subunit">
    <text evidence="10">Homotetramer; dimer of dimers.</text>
</comment>
<dbReference type="NCBIfam" id="TIGR01034">
    <property type="entry name" value="metK"/>
    <property type="match status" value="1"/>
</dbReference>
<comment type="subcellular location">
    <subcellularLocation>
        <location evidence="10 11">Cytoplasm</location>
    </subcellularLocation>
</comment>